<dbReference type="Proteomes" id="UP000281553">
    <property type="component" value="Unassembled WGS sequence"/>
</dbReference>
<dbReference type="AlphaFoldDB" id="A0A3P7LJG6"/>
<gene>
    <name evidence="1" type="ORF">DILT_LOCUS5869</name>
</gene>
<protein>
    <submittedName>
        <fullName evidence="1">Uncharacterized protein</fullName>
    </submittedName>
</protein>
<keyword evidence="2" id="KW-1185">Reference proteome</keyword>
<proteinExistence type="predicted"/>
<name>A0A3P7LJG6_DIBLA</name>
<sequence>MLSRLATQGDGKGSSKLSSLKTFVYGAAEKILGFPQCHRSNWINGRSLRPSTQANKAKSRNYFSFHQLQKLTAKRAGHDRQKYWSETATFMEQSSNVGDTQILCQTTR</sequence>
<reference evidence="1 2" key="1">
    <citation type="submission" date="2018-11" db="EMBL/GenBank/DDBJ databases">
        <authorList>
            <consortium name="Pathogen Informatics"/>
        </authorList>
    </citation>
    <scope>NUCLEOTIDE SEQUENCE [LARGE SCALE GENOMIC DNA]</scope>
</reference>
<evidence type="ECO:0000313" key="1">
    <source>
        <dbReference type="EMBL" id="VDN10038.1"/>
    </source>
</evidence>
<accession>A0A3P7LJG6</accession>
<dbReference type="EMBL" id="UYRU01048323">
    <property type="protein sequence ID" value="VDN10038.1"/>
    <property type="molecule type" value="Genomic_DNA"/>
</dbReference>
<evidence type="ECO:0000313" key="2">
    <source>
        <dbReference type="Proteomes" id="UP000281553"/>
    </source>
</evidence>
<organism evidence="1 2">
    <name type="scientific">Dibothriocephalus latus</name>
    <name type="common">Fish tapeworm</name>
    <name type="synonym">Diphyllobothrium latum</name>
    <dbReference type="NCBI Taxonomy" id="60516"/>
    <lineage>
        <taxon>Eukaryota</taxon>
        <taxon>Metazoa</taxon>
        <taxon>Spiralia</taxon>
        <taxon>Lophotrochozoa</taxon>
        <taxon>Platyhelminthes</taxon>
        <taxon>Cestoda</taxon>
        <taxon>Eucestoda</taxon>
        <taxon>Diphyllobothriidea</taxon>
        <taxon>Diphyllobothriidae</taxon>
        <taxon>Dibothriocephalus</taxon>
    </lineage>
</organism>